<organism evidence="1 2">
    <name type="scientific">Kibdelosporangium aridum</name>
    <dbReference type="NCBI Taxonomy" id="2030"/>
    <lineage>
        <taxon>Bacteria</taxon>
        <taxon>Bacillati</taxon>
        <taxon>Actinomycetota</taxon>
        <taxon>Actinomycetes</taxon>
        <taxon>Pseudonocardiales</taxon>
        <taxon>Pseudonocardiaceae</taxon>
        <taxon>Kibdelosporangium</taxon>
    </lineage>
</organism>
<sequence>MTMIDQDPLAEPGVDAETTRRVPPIEDSEMHSAAVFTTYQRQTWEMSQIPWEDFRPDKVKPEYIVFAKGAIMGESNSVAATHGLLEEFRDDYDFSQFACIWGYQEIQHHLVFQTWLQMAGHAVSFNKIAVMREPYPPGVTKAASLATNIICEVLTNHMYKCVSRAVEEPVIAAIMRRASGDEARHAREFAYYTKRRLASHPEETQSVLETLYLYMGTTREMYRHPVSRFKGHLKELEGHETIDEVFRFFAEVDEGGKEWERCCEQLFTYFTDVTGHQLSKMSHVRRAISELADAS</sequence>
<dbReference type="GO" id="GO:0016491">
    <property type="term" value="F:oxidoreductase activity"/>
    <property type="evidence" value="ECO:0007669"/>
    <property type="project" value="InterPro"/>
</dbReference>
<dbReference type="InterPro" id="IPR009078">
    <property type="entry name" value="Ferritin-like_SF"/>
</dbReference>
<dbReference type="SUPFAM" id="SSF47240">
    <property type="entry name" value="Ferritin-like"/>
    <property type="match status" value="1"/>
</dbReference>
<dbReference type="RefSeq" id="WP_200825385.1">
    <property type="nucleotide sequence ID" value="NZ_FWXV01000001.1"/>
</dbReference>
<proteinExistence type="predicted"/>
<dbReference type="Gene3D" id="1.10.620.20">
    <property type="entry name" value="Ribonucleotide Reductase, subunit A"/>
    <property type="match status" value="1"/>
</dbReference>
<evidence type="ECO:0008006" key="3">
    <source>
        <dbReference type="Google" id="ProtNLM"/>
    </source>
</evidence>
<reference evidence="1 2" key="1">
    <citation type="submission" date="2017-04" db="EMBL/GenBank/DDBJ databases">
        <authorList>
            <person name="Afonso C.L."/>
            <person name="Miller P.J."/>
            <person name="Scott M.A."/>
            <person name="Spackman E."/>
            <person name="Goraichik I."/>
            <person name="Dimitrov K.M."/>
            <person name="Suarez D.L."/>
            <person name="Swayne D.E."/>
        </authorList>
    </citation>
    <scope>NUCLEOTIDE SEQUENCE [LARGE SCALE GENOMIC DNA]</scope>
    <source>
        <strain evidence="1 2">DSM 43828</strain>
    </source>
</reference>
<dbReference type="Proteomes" id="UP000192674">
    <property type="component" value="Unassembled WGS sequence"/>
</dbReference>
<evidence type="ECO:0000313" key="2">
    <source>
        <dbReference type="Proteomes" id="UP000192674"/>
    </source>
</evidence>
<protein>
    <recommendedName>
        <fullName evidence="3">Ferritin-like domain-containing protein</fullName>
    </recommendedName>
</protein>
<dbReference type="InterPro" id="IPR012348">
    <property type="entry name" value="RNR-like"/>
</dbReference>
<evidence type="ECO:0000313" key="1">
    <source>
        <dbReference type="EMBL" id="SMC48795.1"/>
    </source>
</evidence>
<dbReference type="AlphaFoldDB" id="A0A1W1ZJT9"/>
<gene>
    <name evidence="1" type="ORF">SAMN05661093_00153</name>
</gene>
<name>A0A1W1ZJT9_KIBAR</name>
<keyword evidence="2" id="KW-1185">Reference proteome</keyword>
<dbReference type="CDD" id="cd00657">
    <property type="entry name" value="Ferritin_like"/>
    <property type="match status" value="1"/>
</dbReference>
<dbReference type="EMBL" id="FWXV01000001">
    <property type="protein sequence ID" value="SMC48795.1"/>
    <property type="molecule type" value="Genomic_DNA"/>
</dbReference>
<accession>A0A1W1ZJT9</accession>